<comment type="caution">
    <text evidence="2">The sequence shown here is derived from an EMBL/GenBank/DDBJ whole genome shotgun (WGS) entry which is preliminary data.</text>
</comment>
<dbReference type="EMBL" id="BQNB010013585">
    <property type="protein sequence ID" value="GJT17765.1"/>
    <property type="molecule type" value="Genomic_DNA"/>
</dbReference>
<reference evidence="2" key="1">
    <citation type="journal article" date="2022" name="Int. J. Mol. Sci.">
        <title>Draft Genome of Tanacetum Coccineum: Genomic Comparison of Closely Related Tanacetum-Family Plants.</title>
        <authorList>
            <person name="Yamashiro T."/>
            <person name="Shiraishi A."/>
            <person name="Nakayama K."/>
            <person name="Satake H."/>
        </authorList>
    </citation>
    <scope>NUCLEOTIDE SEQUENCE</scope>
</reference>
<dbReference type="Proteomes" id="UP001151760">
    <property type="component" value="Unassembled WGS sequence"/>
</dbReference>
<feature type="region of interest" description="Disordered" evidence="1">
    <location>
        <begin position="387"/>
        <end position="409"/>
    </location>
</feature>
<sequence>MSTQQDIYAAGSENHLPMLNKENSVPWKYGYCVQNKDDKGFDIGVQEKKAKLFNEWEMFTSTDEESIESYCHRFLKLMNDFKRNKHFLETIASNLKIANQNGNGNVVVARAKGNAVGNNADLDEIEEVNAKFILMANLQQASTSEAAKFVQDFKSLAKEADESLAKHKSLELEIERLLRAVVSQDIMSIMQSNSVEDTSNLQTKLERTKERFENCIIKKENEYAKLWNDWYKKCDECKCDKISYDKAYNDMQQKIKRLQAPLGDQKGNSKDTPCVSNTLDSLYQKLEKERGIRVSAGKERRMKAKSTLLWAIPDEQTYCKFYESRLQKRPYGKLLRPGLDKTYDSKANLDEVSMDDLYKNLKVYEAEIKSQSSSSSNFQNVAFVSSDDTSSTNEAVNTAHDVPAASSKR</sequence>
<proteinExistence type="predicted"/>
<protein>
    <submittedName>
        <fullName evidence="2">Uncharacterized protein</fullName>
    </submittedName>
</protein>
<evidence type="ECO:0000256" key="1">
    <source>
        <dbReference type="SAM" id="MobiDB-lite"/>
    </source>
</evidence>
<gene>
    <name evidence="2" type="ORF">Tco_0876471</name>
</gene>
<reference evidence="2" key="2">
    <citation type="submission" date="2022-01" db="EMBL/GenBank/DDBJ databases">
        <authorList>
            <person name="Yamashiro T."/>
            <person name="Shiraishi A."/>
            <person name="Satake H."/>
            <person name="Nakayama K."/>
        </authorList>
    </citation>
    <scope>NUCLEOTIDE SEQUENCE</scope>
</reference>
<feature type="compositionally biased region" description="Polar residues" evidence="1">
    <location>
        <begin position="387"/>
        <end position="396"/>
    </location>
</feature>
<evidence type="ECO:0000313" key="2">
    <source>
        <dbReference type="EMBL" id="GJT17765.1"/>
    </source>
</evidence>
<evidence type="ECO:0000313" key="3">
    <source>
        <dbReference type="Proteomes" id="UP001151760"/>
    </source>
</evidence>
<accession>A0ABQ5BSG5</accession>
<name>A0ABQ5BSG5_9ASTR</name>
<organism evidence="2 3">
    <name type="scientific">Tanacetum coccineum</name>
    <dbReference type="NCBI Taxonomy" id="301880"/>
    <lineage>
        <taxon>Eukaryota</taxon>
        <taxon>Viridiplantae</taxon>
        <taxon>Streptophyta</taxon>
        <taxon>Embryophyta</taxon>
        <taxon>Tracheophyta</taxon>
        <taxon>Spermatophyta</taxon>
        <taxon>Magnoliopsida</taxon>
        <taxon>eudicotyledons</taxon>
        <taxon>Gunneridae</taxon>
        <taxon>Pentapetalae</taxon>
        <taxon>asterids</taxon>
        <taxon>campanulids</taxon>
        <taxon>Asterales</taxon>
        <taxon>Asteraceae</taxon>
        <taxon>Asteroideae</taxon>
        <taxon>Anthemideae</taxon>
        <taxon>Anthemidinae</taxon>
        <taxon>Tanacetum</taxon>
    </lineage>
</organism>
<keyword evidence="3" id="KW-1185">Reference proteome</keyword>